<evidence type="ECO:0000313" key="1">
    <source>
        <dbReference type="EMBL" id="MBJ7601202.1"/>
    </source>
</evidence>
<keyword evidence="2" id="KW-1185">Reference proteome</keyword>
<organism evidence="1 2">
    <name type="scientific">Candidatus Nephthysia bennettiae</name>
    <dbReference type="NCBI Taxonomy" id="3127016"/>
    <lineage>
        <taxon>Bacteria</taxon>
        <taxon>Bacillati</taxon>
        <taxon>Candidatus Dormiibacterota</taxon>
        <taxon>Candidatus Dormibacteria</taxon>
        <taxon>Candidatus Dormibacterales</taxon>
        <taxon>Candidatus Dormibacteraceae</taxon>
        <taxon>Candidatus Nephthysia</taxon>
    </lineage>
</organism>
<dbReference type="InterPro" id="IPR011990">
    <property type="entry name" value="TPR-like_helical_dom_sf"/>
</dbReference>
<dbReference type="NCBIfam" id="TIGR01409">
    <property type="entry name" value="TAT_signal_seq"/>
    <property type="match status" value="1"/>
</dbReference>
<reference evidence="1" key="1">
    <citation type="submission" date="2020-10" db="EMBL/GenBank/DDBJ databases">
        <title>Ca. Dormibacterota MAGs.</title>
        <authorList>
            <person name="Montgomery K."/>
        </authorList>
    </citation>
    <scope>NUCLEOTIDE SEQUENCE [LARGE SCALE GENOMIC DNA]</scope>
    <source>
        <strain evidence="1">SC8812_S17_10</strain>
    </source>
</reference>
<accession>A0A934KCI8</accession>
<protein>
    <submittedName>
        <fullName evidence="1">Twin-arginine translocation signal domain-containing protein</fullName>
    </submittedName>
</protein>
<sequence length="332" mass="35821">MPEIMEDVRRRQFLGGLTAIGGLMLVGQPVLSDPERPRLDELEQITDQFGSWYWRLSPAALLPVIREHQNRLLAAVEGAVGHSARSLGALAAQTTVIYGLTTYRKGDFPSARERFLAAARLGQLAGDRSSEAMALIAHRAVLGGPAPLDHGDHEAAYQLLTLAEKTAGRSAPPLLRTWMYTSRAEEAAVLGRTTEALLDIQRAESALAKSGPHDLTGFFDHWDSLRLEGWRASVLLALDRPADASHVLEPVVAGTPPELPGPRAAVLADLAAALAQSAEVERSCALLQEAFNTAQAAGVHDGVSRVRHVRRVHLQRWADSSSVQSLDQVLAS</sequence>
<dbReference type="Proteomes" id="UP000612893">
    <property type="component" value="Unassembled WGS sequence"/>
</dbReference>
<comment type="caution">
    <text evidence="1">The sequence shown here is derived from an EMBL/GenBank/DDBJ whole genome shotgun (WGS) entry which is preliminary data.</text>
</comment>
<dbReference type="SUPFAM" id="SSF48452">
    <property type="entry name" value="TPR-like"/>
    <property type="match status" value="1"/>
</dbReference>
<proteinExistence type="predicted"/>
<evidence type="ECO:0000313" key="2">
    <source>
        <dbReference type="Proteomes" id="UP000612893"/>
    </source>
</evidence>
<name>A0A934KCI8_9BACT</name>
<gene>
    <name evidence="1" type="ORF">JF922_24405</name>
</gene>
<dbReference type="EMBL" id="JAEKNR010000238">
    <property type="protein sequence ID" value="MBJ7601202.1"/>
    <property type="molecule type" value="Genomic_DNA"/>
</dbReference>
<dbReference type="InterPro" id="IPR019546">
    <property type="entry name" value="TAT_signal_bac_arc"/>
</dbReference>
<dbReference type="AlphaFoldDB" id="A0A934KCI8"/>